<accession>A0ABQ9H3E9</accession>
<gene>
    <name evidence="2" type="ORF">PR048_019404</name>
</gene>
<evidence type="ECO:0000313" key="2">
    <source>
        <dbReference type="EMBL" id="KAJ8878818.1"/>
    </source>
</evidence>
<feature type="compositionally biased region" description="Polar residues" evidence="1">
    <location>
        <begin position="236"/>
        <end position="257"/>
    </location>
</feature>
<dbReference type="Proteomes" id="UP001159363">
    <property type="component" value="Chromosome 6"/>
</dbReference>
<protein>
    <submittedName>
        <fullName evidence="2">Uncharacterized protein</fullName>
    </submittedName>
</protein>
<proteinExistence type="predicted"/>
<organism evidence="2 3">
    <name type="scientific">Dryococelus australis</name>
    <dbReference type="NCBI Taxonomy" id="614101"/>
    <lineage>
        <taxon>Eukaryota</taxon>
        <taxon>Metazoa</taxon>
        <taxon>Ecdysozoa</taxon>
        <taxon>Arthropoda</taxon>
        <taxon>Hexapoda</taxon>
        <taxon>Insecta</taxon>
        <taxon>Pterygota</taxon>
        <taxon>Neoptera</taxon>
        <taxon>Polyneoptera</taxon>
        <taxon>Phasmatodea</taxon>
        <taxon>Verophasmatodea</taxon>
        <taxon>Anareolatae</taxon>
        <taxon>Phasmatidae</taxon>
        <taxon>Eurycanthinae</taxon>
        <taxon>Dryococelus</taxon>
    </lineage>
</organism>
<feature type="region of interest" description="Disordered" evidence="1">
    <location>
        <begin position="210"/>
        <end position="258"/>
    </location>
</feature>
<feature type="region of interest" description="Disordered" evidence="1">
    <location>
        <begin position="389"/>
        <end position="412"/>
    </location>
</feature>
<evidence type="ECO:0000313" key="3">
    <source>
        <dbReference type="Proteomes" id="UP001159363"/>
    </source>
</evidence>
<sequence>MRIAKPHNPPPSAHVPVNGDNAADIGQCNPWAVFFCRGATKPLKMVVAQSVVRHRPEVREAVGLNPGYSMGADLSEVISYSVSRPLLSFPALNLGTELSTKSALSVFRNFDVVSNYYWDARAESADAFRLAVQLSSPSIFVIDVRVNQARGAVYNWLCPGTWIYNILTVRQNSPDTDEIRSNVAPTKSQPLQRDKRRFYLYFRRTSERTASLRNPRGNPPTSDIVAHDSCLRKSGSDPSGDSTRFASTGGEQSNRSATAAPRHLLKYEVFLRPCITEDTVVLMCGYGERHSDLLVSSILVGVTMEKDAACHFVWMLRDILTRIRLQFATIVSSNPENPMITKLHKKVVKVSIEQHRNERERGNGRSPTKPADLWHLPARFPHVNIGTDPAGNRALVGPGGRDSGTCSSSRRKDNAKGSAYLAAVDAGADLRLSGLGSVVCHFSVVQVQF</sequence>
<comment type="caution">
    <text evidence="2">The sequence shown here is derived from an EMBL/GenBank/DDBJ whole genome shotgun (WGS) entry which is preliminary data.</text>
</comment>
<evidence type="ECO:0000256" key="1">
    <source>
        <dbReference type="SAM" id="MobiDB-lite"/>
    </source>
</evidence>
<name>A0ABQ9H3E9_9NEOP</name>
<keyword evidence="3" id="KW-1185">Reference proteome</keyword>
<dbReference type="EMBL" id="JARBHB010000007">
    <property type="protein sequence ID" value="KAJ8878818.1"/>
    <property type="molecule type" value="Genomic_DNA"/>
</dbReference>
<feature type="compositionally biased region" description="Basic and acidic residues" evidence="1">
    <location>
        <begin position="225"/>
        <end position="235"/>
    </location>
</feature>
<reference evidence="2 3" key="1">
    <citation type="submission" date="2023-02" db="EMBL/GenBank/DDBJ databases">
        <title>LHISI_Scaffold_Assembly.</title>
        <authorList>
            <person name="Stuart O.P."/>
            <person name="Cleave R."/>
            <person name="Magrath M.J.L."/>
            <person name="Mikheyev A.S."/>
        </authorList>
    </citation>
    <scope>NUCLEOTIDE SEQUENCE [LARGE SCALE GENOMIC DNA]</scope>
    <source>
        <strain evidence="2">Daus_M_001</strain>
        <tissue evidence="2">Leg muscle</tissue>
    </source>
</reference>